<dbReference type="RefSeq" id="XP_002492236.1">
    <property type="nucleotide sequence ID" value="XM_002492191.1"/>
</dbReference>
<dbReference type="GeneID" id="8199316"/>
<dbReference type="InParanoid" id="C4R3C1"/>
<dbReference type="OMA" id="YFGWHAR"/>
<feature type="compositionally biased region" description="Polar residues" evidence="6">
    <location>
        <begin position="377"/>
        <end position="393"/>
    </location>
</feature>
<keyword evidence="2" id="KW-0479">Metal-binding</keyword>
<dbReference type="CDD" id="cd00067">
    <property type="entry name" value="GAL4"/>
    <property type="match status" value="1"/>
</dbReference>
<protein>
    <recommendedName>
        <fullName evidence="7">Zn(2)-C6 fungal-type domain-containing protein</fullName>
    </recommendedName>
</protein>
<evidence type="ECO:0000256" key="6">
    <source>
        <dbReference type="SAM" id="MobiDB-lite"/>
    </source>
</evidence>
<dbReference type="CDD" id="cd12148">
    <property type="entry name" value="fungal_TF_MHR"/>
    <property type="match status" value="1"/>
</dbReference>
<dbReference type="GO" id="GO:0003677">
    <property type="term" value="F:DNA binding"/>
    <property type="evidence" value="ECO:0007669"/>
    <property type="project" value="InterPro"/>
</dbReference>
<evidence type="ECO:0000313" key="9">
    <source>
        <dbReference type="Proteomes" id="UP000000314"/>
    </source>
</evidence>
<dbReference type="GO" id="GO:0005634">
    <property type="term" value="C:nucleus"/>
    <property type="evidence" value="ECO:0007669"/>
    <property type="project" value="UniProtKB-SubCell"/>
</dbReference>
<dbReference type="Gene3D" id="4.10.240.10">
    <property type="entry name" value="Zn(2)-C6 fungal-type DNA-binding domain"/>
    <property type="match status" value="1"/>
</dbReference>
<accession>C4R3C1</accession>
<dbReference type="PROSITE" id="PS50048">
    <property type="entry name" value="ZN2_CY6_FUNGAL_2"/>
    <property type="match status" value="1"/>
</dbReference>
<dbReference type="SMART" id="SM00906">
    <property type="entry name" value="Fungal_trans"/>
    <property type="match status" value="1"/>
</dbReference>
<dbReference type="PANTHER" id="PTHR47338:SF5">
    <property type="entry name" value="ZN(II)2CYS6 TRANSCRIPTION FACTOR (EUROFUNG)"/>
    <property type="match status" value="1"/>
</dbReference>
<dbReference type="EMBL" id="FN392321">
    <property type="protein sequence ID" value="CAY69956.1"/>
    <property type="molecule type" value="Genomic_DNA"/>
</dbReference>
<sequence length="657" mass="74918">MKTEKKLKRTFLACDICRSKKLKCINNGSTKEPCHRCSRLSHECSYTPTQSHLRKHVNKDNWAKQSDYKVSKPIVPSHEVVIPEKDVVLEVIELFFSHQYQGVFLFLHRPSLLAFIKSSEFNPSTYINDYYNSESPAPYHLLHRPDPVVLLSIFALSARFHPSMVSSYGAFDLSQDPDLFTPSSSNGSGVFRSPVHASEYFAYHARKLLQPLFDRPSIQRIQALTMLSSHDWGERNVARAFIYVGLACRMAFVLGLNDSTSLCYNETNPLISEVKRRTLWAVYLQDRCISSGRNRSSCIKIEDIHIEMPALEAEFVLGKLSSPRLTFEEFQSILFESHGSSPTGVENRLTNVSTYCFTIFLFEVWASLARWVGESGPRSNNLPTTGSGSSSKFSETDKKLDVLESTIPVHLYNNTVNFQNQASEGTLMSFVYMHALLYLSRIFLHREYFFINPETLPANQWYNATRKFLQSVERSTKLISAAESINMMVIAPFTGFELFTNAATSLYFLTSPLSLLKKNYEVQNKTAYQSLKSEVKTYVKTNIELLKKWSSVWPITSSWFLWTLDLQTSLKSFSTDEQGIMFRNLMIDYGTTIVAEEANDNPSTTSSLSEQDNQSAQHFQNLVSTEDNVLTPDINNIVLGWRELFDVGPDLQLQSEW</sequence>
<feature type="region of interest" description="Disordered" evidence="6">
    <location>
        <begin position="376"/>
        <end position="396"/>
    </location>
</feature>
<dbReference type="SMART" id="SM00066">
    <property type="entry name" value="GAL4"/>
    <property type="match status" value="1"/>
</dbReference>
<evidence type="ECO:0000256" key="3">
    <source>
        <dbReference type="ARBA" id="ARBA00023015"/>
    </source>
</evidence>
<dbReference type="STRING" id="644223.C4R3C1"/>
<dbReference type="OrthoDB" id="39175at2759"/>
<gene>
    <name evidence="8" type="ordered locus">PAS_chr3_0027</name>
</gene>
<dbReference type="eggNOG" id="ENOG502QS5N">
    <property type="taxonomic scope" value="Eukaryota"/>
</dbReference>
<dbReference type="InterPro" id="IPR036864">
    <property type="entry name" value="Zn2-C6_fun-type_DNA-bd_sf"/>
</dbReference>
<keyword evidence="5" id="KW-0539">Nucleus</keyword>
<name>C4R3C1_KOMPG</name>
<evidence type="ECO:0000256" key="1">
    <source>
        <dbReference type="ARBA" id="ARBA00004123"/>
    </source>
</evidence>
<reference evidence="8 9" key="1">
    <citation type="journal article" date="2009" name="Nat. Biotechnol.">
        <title>Genome sequence of the recombinant protein production host Pichia pastoris.</title>
        <authorList>
            <person name="De Schutter K."/>
            <person name="Lin Y.C."/>
            <person name="Tiels P."/>
            <person name="Van Hecke A."/>
            <person name="Glinka S."/>
            <person name="Weber-Lehmann J."/>
            <person name="Rouze P."/>
            <person name="Van de Peer Y."/>
            <person name="Callewaert N."/>
        </authorList>
    </citation>
    <scope>NUCLEOTIDE SEQUENCE [LARGE SCALE GENOMIC DNA]</scope>
    <source>
        <strain evidence="9">GS115 / ATCC 20864</strain>
    </source>
</reference>
<dbReference type="GO" id="GO:0006351">
    <property type="term" value="P:DNA-templated transcription"/>
    <property type="evidence" value="ECO:0007669"/>
    <property type="project" value="InterPro"/>
</dbReference>
<dbReference type="KEGG" id="ppa:PAS_chr3_0027"/>
<keyword evidence="3" id="KW-0805">Transcription regulation</keyword>
<dbReference type="SUPFAM" id="SSF57701">
    <property type="entry name" value="Zn2/Cys6 DNA-binding domain"/>
    <property type="match status" value="1"/>
</dbReference>
<comment type="subcellular location">
    <subcellularLocation>
        <location evidence="1">Nucleus</location>
    </subcellularLocation>
</comment>
<dbReference type="InterPro" id="IPR007219">
    <property type="entry name" value="XnlR_reg_dom"/>
</dbReference>
<dbReference type="HOGENOM" id="CLU_386887_0_0_1"/>
<evidence type="ECO:0000259" key="7">
    <source>
        <dbReference type="PROSITE" id="PS50048"/>
    </source>
</evidence>
<feature type="domain" description="Zn(2)-C6 fungal-type" evidence="7">
    <location>
        <begin position="13"/>
        <end position="46"/>
    </location>
</feature>
<evidence type="ECO:0000313" key="8">
    <source>
        <dbReference type="EMBL" id="CAY69956.1"/>
    </source>
</evidence>
<dbReference type="InterPro" id="IPR001138">
    <property type="entry name" value="Zn2Cys6_DnaBD"/>
</dbReference>
<keyword evidence="4" id="KW-0804">Transcription</keyword>
<evidence type="ECO:0000256" key="5">
    <source>
        <dbReference type="ARBA" id="ARBA00023242"/>
    </source>
</evidence>
<dbReference type="InterPro" id="IPR050815">
    <property type="entry name" value="TF_fung"/>
</dbReference>
<evidence type="ECO:0000256" key="4">
    <source>
        <dbReference type="ARBA" id="ARBA00023163"/>
    </source>
</evidence>
<dbReference type="Pfam" id="PF04082">
    <property type="entry name" value="Fungal_trans"/>
    <property type="match status" value="1"/>
</dbReference>
<dbReference type="GO" id="GO:0008270">
    <property type="term" value="F:zinc ion binding"/>
    <property type="evidence" value="ECO:0007669"/>
    <property type="project" value="InterPro"/>
</dbReference>
<evidence type="ECO:0000256" key="2">
    <source>
        <dbReference type="ARBA" id="ARBA00022723"/>
    </source>
</evidence>
<dbReference type="GO" id="GO:0000981">
    <property type="term" value="F:DNA-binding transcription factor activity, RNA polymerase II-specific"/>
    <property type="evidence" value="ECO:0007669"/>
    <property type="project" value="InterPro"/>
</dbReference>
<organism evidence="8 9">
    <name type="scientific">Komagataella phaffii (strain GS115 / ATCC 20864)</name>
    <name type="common">Yeast</name>
    <name type="synonym">Pichia pastoris</name>
    <dbReference type="NCBI Taxonomy" id="644223"/>
    <lineage>
        <taxon>Eukaryota</taxon>
        <taxon>Fungi</taxon>
        <taxon>Dikarya</taxon>
        <taxon>Ascomycota</taxon>
        <taxon>Saccharomycotina</taxon>
        <taxon>Pichiomycetes</taxon>
        <taxon>Pichiales</taxon>
        <taxon>Pichiaceae</taxon>
        <taxon>Komagataella</taxon>
    </lineage>
</organism>
<dbReference type="AlphaFoldDB" id="C4R3C1"/>
<dbReference type="Pfam" id="PF00172">
    <property type="entry name" value="Zn_clus"/>
    <property type="match status" value="1"/>
</dbReference>
<dbReference type="PANTHER" id="PTHR47338">
    <property type="entry name" value="ZN(II)2CYS6 TRANSCRIPTION FACTOR (EUROFUNG)-RELATED"/>
    <property type="match status" value="1"/>
</dbReference>
<dbReference type="PROSITE" id="PS00463">
    <property type="entry name" value="ZN2_CY6_FUNGAL_1"/>
    <property type="match status" value="1"/>
</dbReference>
<proteinExistence type="predicted"/>
<dbReference type="Proteomes" id="UP000000314">
    <property type="component" value="Chromosome 3"/>
</dbReference>
<keyword evidence="9" id="KW-1185">Reference proteome</keyword>